<sequence>MRLPIKTGNAFNSLKKANNPTPSNLFSVYSLFSREIVSGLQQAMRKLILIFFAGLMSGGLIFGQGVELPDDPIKFKDVVADAYLNSQNEEMIAMAQTFSTDWSTLDIADKNTVIKVSKDMLDKGYSFYTEVYKFINILCKADKMQGMIDRTTIINTTDKVLRNHSKSDLNTYLDKLHDFADNKALYYSVNYGVYSEGAVSLEYVEIESQQPVSFENTEEDVNSENNNNQSEDDGWFNDWDSWDSNKDEPANNEDTWATGWDEEDETQPSDNFTPQAISTLIQVVVPEVSGPVLRFEKTFLKFTSNYDTVFIKNTSGSIMMLNNMLVANGGSFDWSPAGMDPDEVYASFGDYYFDISKPKIESQKVQLTYKSRLDEPVEGVFEYKLKRKPETGKPTYPRFKSYSNNVYVKGFKEKGLEYKGGFSLRGEQILSTPVFPGLGRIEVKKDGRKYFKAYSNIFELSDSIISSPRAGLVIYHDRDSITHPALKIKYELDSMQLTVLSNDGAFKNTAFKTSLFNMEFKAELINWDLESDSLDVGRLTAKNKLPVEFESEEFFSTERFGNLTGLLDTNPLLRFVYFARKRGSGSFYTYEVAEFMEEDEEKIRGYAHFLMRNGFIEFNPNTGYIEISRKGYHYVLSDRGRKDYDNLRLESISPDVANATLRLNKDEMVVRGVERFIISKSLKVYVEPDSQTIVLLRNRDLLFDGIVNAGNIQYIGKEFRFNYDSFLIDMPQIDKIRFNLDSDQPKGYRARQRKSIGNELQETAGTLFINKPNNKSALKDFPSYPKFSGSRGATVYFDSPDILDGAYDKSVYFSVPTFDLDSVSGSDTKALTFKGTFYSGIFPPFEETLRLMPDNSLGFVHKSPQEGYQLYEGDGTVYSDITLNADGLTADGRIEYLAADVYSSDFTFYMDSVAAPASRVEIAKGDAQGPSVPAIVSSDSKFRWDIPTDSMNFTNISEPINLYDNTATLNGTAVYSKHGGYGRGELKTRGSVTKSKNISFSEYQIGARNAGFIIESSNPEKPALRGEDVKLDFDLTNNVADIQPEKEGVAALDFPFAQFKTSITKATWDLSNQQVSMIKPTDVPIENSYFYTTRKDLDSLAFNATRAEYDINDLSLNVFGIPYIKVADAKVTPDENKLLIRENATLDRLYNATIVVDTLNEYHTLIDGEIDIISRTKFEGKATYRYINALSDTFNIEFGEFSYQEYTPEKNVTKYRTVASGHLDVEQNFLISPGFFFKGKVTMYANKEVLELDGAVRLDMHTGESDWIVYNSTAQIKDIVFNFNEATTEAGKKLKAGVFYENGTDYLYSIFIKDKLTDDDLPLFQPSGMLSYNRIAKTYDIVDFEKLQGNSYQGQKYTYNDENGVVNFEGKINFLAGNEDFNLTGAGRGSGIPEEGKLDVSGMLGINAQIDDNILQAIGSKFRETADAIGNPEALSNLSEQIYYLSEFIGDKGAKAFEERALNEYTPLAGFDRGADYNIFLTNLDMKWDNDHKAWYNNGTVGVSHLGRQDVNTLIGGFVELRKDPDGNETFNVFAQLTPGHWFFVQYKERVLMILSSDQEINNMIRERTEKNKKKMGAYTQTTAELDEVTDFIDRFRKDYLGIGTSYDLQFFNNQSNVPTQAVPFGNDSEAQNTDTDDEDTGF</sequence>
<name>A0A848IYK2_9BACT</name>
<dbReference type="EMBL" id="JABBNU010000001">
    <property type="protein sequence ID" value="NMM47069.1"/>
    <property type="molecule type" value="Genomic_DNA"/>
</dbReference>
<organism evidence="3 4">
    <name type="scientific">Marinigracilibium pacificum</name>
    <dbReference type="NCBI Taxonomy" id="2729599"/>
    <lineage>
        <taxon>Bacteria</taxon>
        <taxon>Pseudomonadati</taxon>
        <taxon>Bacteroidota</taxon>
        <taxon>Cytophagia</taxon>
        <taxon>Cytophagales</taxon>
        <taxon>Flammeovirgaceae</taxon>
        <taxon>Marinigracilibium</taxon>
    </lineage>
</organism>
<protein>
    <submittedName>
        <fullName evidence="3">Uncharacterized protein</fullName>
    </submittedName>
</protein>
<keyword evidence="2" id="KW-1133">Transmembrane helix</keyword>
<dbReference type="Proteomes" id="UP000559010">
    <property type="component" value="Unassembled WGS sequence"/>
</dbReference>
<evidence type="ECO:0000313" key="4">
    <source>
        <dbReference type="Proteomes" id="UP000559010"/>
    </source>
</evidence>
<keyword evidence="2" id="KW-0812">Transmembrane</keyword>
<evidence type="ECO:0000256" key="2">
    <source>
        <dbReference type="SAM" id="Phobius"/>
    </source>
</evidence>
<proteinExistence type="predicted"/>
<feature type="transmembrane region" description="Helical" evidence="2">
    <location>
        <begin position="47"/>
        <end position="66"/>
    </location>
</feature>
<keyword evidence="4" id="KW-1185">Reference proteome</keyword>
<keyword evidence="2" id="KW-0472">Membrane</keyword>
<accession>A0A848IYK2</accession>
<evidence type="ECO:0000313" key="3">
    <source>
        <dbReference type="EMBL" id="NMM47069.1"/>
    </source>
</evidence>
<comment type="caution">
    <text evidence="3">The sequence shown here is derived from an EMBL/GenBank/DDBJ whole genome shotgun (WGS) entry which is preliminary data.</text>
</comment>
<evidence type="ECO:0000256" key="1">
    <source>
        <dbReference type="SAM" id="MobiDB-lite"/>
    </source>
</evidence>
<reference evidence="3 4" key="1">
    <citation type="submission" date="2020-04" db="EMBL/GenBank/DDBJ databases">
        <title>Flammeovirgaceae bacterium KN852 isolated from deep sea.</title>
        <authorList>
            <person name="Zhang D.-C."/>
        </authorList>
    </citation>
    <scope>NUCLEOTIDE SEQUENCE [LARGE SCALE GENOMIC DNA]</scope>
    <source>
        <strain evidence="3 4">KN852</strain>
    </source>
</reference>
<feature type="region of interest" description="Disordered" evidence="1">
    <location>
        <begin position="212"/>
        <end position="272"/>
    </location>
</feature>
<feature type="region of interest" description="Disordered" evidence="1">
    <location>
        <begin position="1620"/>
        <end position="1643"/>
    </location>
</feature>
<gene>
    <name evidence="3" type="ORF">HH304_01565</name>
</gene>